<keyword evidence="2" id="KW-1133">Transmembrane helix</keyword>
<proteinExistence type="predicted"/>
<reference evidence="3 4" key="1">
    <citation type="submission" date="2015-01" db="EMBL/GenBank/DDBJ databases">
        <title>The Genome Sequence of Cladophialophora immunda CBS83496.</title>
        <authorList>
            <consortium name="The Broad Institute Genomics Platform"/>
            <person name="Cuomo C."/>
            <person name="de Hoog S."/>
            <person name="Gorbushina A."/>
            <person name="Stielow B."/>
            <person name="Teixiera M."/>
            <person name="Abouelleil A."/>
            <person name="Chapman S.B."/>
            <person name="Priest M."/>
            <person name="Young S.K."/>
            <person name="Wortman J."/>
            <person name="Nusbaum C."/>
            <person name="Birren B."/>
        </authorList>
    </citation>
    <scope>NUCLEOTIDE SEQUENCE [LARGE SCALE GENOMIC DNA]</scope>
    <source>
        <strain evidence="3 4">CBS 83496</strain>
    </source>
</reference>
<dbReference type="PANTHER" id="PTHR37544">
    <property type="entry name" value="SPRAY-RELATED"/>
    <property type="match status" value="1"/>
</dbReference>
<dbReference type="OrthoDB" id="3248909at2759"/>
<protein>
    <submittedName>
        <fullName evidence="3">Uncharacterized protein</fullName>
    </submittedName>
</protein>
<dbReference type="PANTHER" id="PTHR37544:SF3">
    <property type="entry name" value="SPRAY"/>
    <property type="match status" value="1"/>
</dbReference>
<name>A0A0D2CKT9_9EURO</name>
<keyword evidence="2" id="KW-0812">Transmembrane</keyword>
<dbReference type="Pfam" id="PF11915">
    <property type="entry name" value="DUF3433"/>
    <property type="match status" value="2"/>
</dbReference>
<feature type="transmembrane region" description="Helical" evidence="2">
    <location>
        <begin position="124"/>
        <end position="149"/>
    </location>
</feature>
<keyword evidence="4" id="KW-1185">Reference proteome</keyword>
<dbReference type="InterPro" id="IPR021840">
    <property type="entry name" value="DUF3433"/>
</dbReference>
<dbReference type="EMBL" id="KN847045">
    <property type="protein sequence ID" value="KIW24164.1"/>
    <property type="molecule type" value="Genomic_DNA"/>
</dbReference>
<dbReference type="RefSeq" id="XP_016244380.1">
    <property type="nucleotide sequence ID" value="XM_016397189.1"/>
</dbReference>
<feature type="transmembrane region" description="Helical" evidence="2">
    <location>
        <begin position="711"/>
        <end position="737"/>
    </location>
</feature>
<organism evidence="3 4">
    <name type="scientific">Cladophialophora immunda</name>
    <dbReference type="NCBI Taxonomy" id="569365"/>
    <lineage>
        <taxon>Eukaryota</taxon>
        <taxon>Fungi</taxon>
        <taxon>Dikarya</taxon>
        <taxon>Ascomycota</taxon>
        <taxon>Pezizomycotina</taxon>
        <taxon>Eurotiomycetes</taxon>
        <taxon>Chaetothyriomycetidae</taxon>
        <taxon>Chaetothyriales</taxon>
        <taxon>Herpotrichiellaceae</taxon>
        <taxon>Cladophialophora</taxon>
    </lineage>
</organism>
<keyword evidence="2" id="KW-0472">Membrane</keyword>
<dbReference type="Proteomes" id="UP000054466">
    <property type="component" value="Unassembled WGS sequence"/>
</dbReference>
<evidence type="ECO:0000313" key="4">
    <source>
        <dbReference type="Proteomes" id="UP000054466"/>
    </source>
</evidence>
<feature type="region of interest" description="Disordered" evidence="1">
    <location>
        <begin position="51"/>
        <end position="74"/>
    </location>
</feature>
<feature type="transmembrane region" description="Helical" evidence="2">
    <location>
        <begin position="236"/>
        <end position="260"/>
    </location>
</feature>
<accession>A0A0D2CKT9</accession>
<sequence>MASIIVAQQGEPSDSELSDHFDALPLRSIHPQTPDSCDAALFNGQEDQEVADPQNIPVSGPTDTVIPRPHGVSNIPQQTRSQYAALPNEDVIEEADYDPHPTESSTGDLTSVNKLFWRPSTLRWPVLLSTLIVALVLGLGVIFLLVYSAANDGLGPDDGSAAVLFGWRFVPTLVTVLYAILTTMTFNDARRTEPFAQMSHVLGASSASSVFKKPEQWWSILGNSLRKHKNHGSPNYLLPVAVLVNVISSLLINTLSSALLQSQLVELVSHVPFTRYGISQDQPIRMAANDLIYFRTIGSILQNLTTSAWLTDRYAVVPFSPSSDSVNLGTAVTDRAQQWQSNATVLSLELNCEKMNIHSSIWSKSLDFHSLLLTDTHGCEAGINGYSQYLTKSGGGSWFAPPNFTVPVWDDGNDEGALYYNSTQQCNGRQIILSTNGPWQGETINSWNEFFKAAAWSCQTTYYAATMPVTASTAANGTILEINDAAFDAGRSLLQNTILDQTSFDAAFLDKNWTSMLYTANPTGQANFGGVSALLAALYDFDPARMIDADSVAENARRIKQHFLGEMVLATVTDNKPILQAGQVIDTQRRVVVNLPIGISLAVLFIISAGLVAAAWFLSIRRPLNLHNDPSSVAAVVKLIDGNTLIQGCSKTLDPDKVGGLYERLGSTRHFLLDGSLSSIKSLAENSENDNTPHMPSRDWRPFAVRRLGGLLLLLLLALIFAGILTLFILASTTGLYESAFTYRTDLALSSTHLFTLAPYSIVPTFLAVAVSLWWDSLDETFRRLQPYVAMAQKAVPASPNIGLSYLSTYSIGSVAKALWRRHWLVTVVSGGGVLAQVLTVSMSALWQRTDGSRPGDMNLIRNLEPRTQPFEYIYLVGNAMGGGDPTGQTTLSSFYGNLSTNWLYSATMQLVYNGSEPAWSRDGWSFVPVNLSSIVDSHIYKKTPSVNTSTSSAGSGSLKSVNVTLTTPAVRATMECSSIESANNPSNWATEWDLTDPSVWNVSVNPTGLQKGFGINMQMELGQDAAFSTTPILSRERTLLCCLNLSSTAGGSSAIGYWSINYKQGQVYDFESDSGPYPRNLTIKWIRGTAVQQYYLMNSSYEFSRGEGEDFRRLIWQEAPKMSALNCQPRIQWTNASVTVDMTTGQVWQYIIADTPEAFDWPWSDVYLPHKYSGPGDDPAAGNFHDQITVSYGVLFQDALLFASDLQILWPSGGSMDSQVEDLNDKNFNIRLPQQGLNTDLMSYSMYQLANGDLDVLMDPTQMAALGGKVFTTFFQHFISASVTPSGGWGFQKIGSTLAPDLGPALDSIGSSVLSTYQDQNTSLTSDTRVPVHVEIEVEVLQMSPAAVYVSLSILFVLGLITLLVYLLGYRYFRHLRHDFDNLASVVALVYDSPKLQAWVRTHPDPRQWGGSLRTSGVAADMPLVRLGTFIGTAGHERWGIEIVDEGVDEKKCRQL</sequence>
<feature type="transmembrane region" description="Helical" evidence="2">
    <location>
        <begin position="597"/>
        <end position="618"/>
    </location>
</feature>
<gene>
    <name evidence="3" type="ORF">PV07_09894</name>
</gene>
<feature type="transmembrane region" description="Helical" evidence="2">
    <location>
        <begin position="1347"/>
        <end position="1369"/>
    </location>
</feature>
<feature type="transmembrane region" description="Helical" evidence="2">
    <location>
        <begin position="757"/>
        <end position="775"/>
    </location>
</feature>
<evidence type="ECO:0000313" key="3">
    <source>
        <dbReference type="EMBL" id="KIW24164.1"/>
    </source>
</evidence>
<dbReference type="VEuPathDB" id="FungiDB:PV07_09894"/>
<evidence type="ECO:0000256" key="1">
    <source>
        <dbReference type="SAM" id="MobiDB-lite"/>
    </source>
</evidence>
<evidence type="ECO:0000256" key="2">
    <source>
        <dbReference type="SAM" id="Phobius"/>
    </source>
</evidence>
<feature type="transmembrane region" description="Helical" evidence="2">
    <location>
        <begin position="161"/>
        <end position="181"/>
    </location>
</feature>
<feature type="transmembrane region" description="Helical" evidence="2">
    <location>
        <begin position="824"/>
        <end position="847"/>
    </location>
</feature>
<dbReference type="GeneID" id="27349088"/>
<dbReference type="HOGENOM" id="CLU_003476_0_0_1"/>